<dbReference type="EMBL" id="QGDO01000001">
    <property type="protein sequence ID" value="PWJ44041.1"/>
    <property type="molecule type" value="Genomic_DNA"/>
</dbReference>
<evidence type="ECO:0000313" key="2">
    <source>
        <dbReference type="EMBL" id="PWJ44041.1"/>
    </source>
</evidence>
<gene>
    <name evidence="2" type="ORF">BC781_101391</name>
</gene>
<dbReference type="AlphaFoldDB" id="A0A315ZET7"/>
<evidence type="ECO:0000313" key="3">
    <source>
        <dbReference type="Proteomes" id="UP000245535"/>
    </source>
</evidence>
<keyword evidence="1" id="KW-0472">Membrane</keyword>
<comment type="caution">
    <text evidence="2">The sequence shown here is derived from an EMBL/GenBank/DDBJ whole genome shotgun (WGS) entry which is preliminary data.</text>
</comment>
<protein>
    <submittedName>
        <fullName evidence="2">Uncharacterized protein</fullName>
    </submittedName>
</protein>
<organism evidence="2 3">
    <name type="scientific">Sediminitomix flava</name>
    <dbReference type="NCBI Taxonomy" id="379075"/>
    <lineage>
        <taxon>Bacteria</taxon>
        <taxon>Pseudomonadati</taxon>
        <taxon>Bacteroidota</taxon>
        <taxon>Cytophagia</taxon>
        <taxon>Cytophagales</taxon>
        <taxon>Flammeovirgaceae</taxon>
        <taxon>Sediminitomix</taxon>
    </lineage>
</organism>
<proteinExistence type="predicted"/>
<evidence type="ECO:0000256" key="1">
    <source>
        <dbReference type="SAM" id="Phobius"/>
    </source>
</evidence>
<dbReference type="Proteomes" id="UP000245535">
    <property type="component" value="Unassembled WGS sequence"/>
</dbReference>
<keyword evidence="1" id="KW-0812">Transmembrane</keyword>
<feature type="transmembrane region" description="Helical" evidence="1">
    <location>
        <begin position="21"/>
        <end position="41"/>
    </location>
</feature>
<keyword evidence="1" id="KW-1133">Transmembrane helix</keyword>
<name>A0A315ZET7_SEDFL</name>
<keyword evidence="3" id="KW-1185">Reference proteome</keyword>
<reference evidence="2 3" key="1">
    <citation type="submission" date="2018-03" db="EMBL/GenBank/DDBJ databases">
        <title>Genomic Encyclopedia of Archaeal and Bacterial Type Strains, Phase II (KMG-II): from individual species to whole genera.</title>
        <authorList>
            <person name="Goeker M."/>
        </authorList>
    </citation>
    <scope>NUCLEOTIDE SEQUENCE [LARGE SCALE GENOMIC DNA]</scope>
    <source>
        <strain evidence="2 3">DSM 28229</strain>
    </source>
</reference>
<sequence length="74" mass="8387">MKIEMQSIYFRIRYGWNITRLLFILVGLLILIQGIVDRFYIGIPVGAYVFLKGLLAWGCGSASSNCDVTQRGKE</sequence>
<accession>A0A315ZET7</accession>
<dbReference type="RefSeq" id="WP_109615563.1">
    <property type="nucleotide sequence ID" value="NZ_QGDO01000001.1"/>
</dbReference>